<gene>
    <name evidence="2" type="ORF">MIZ03_2655</name>
</gene>
<reference evidence="2 3" key="1">
    <citation type="journal article" date="2021" name="Microbiol. Spectr.">
        <title>A Single Bacterium Capable of Oxidation and Reduction of Iron at Circumneutral pH.</title>
        <authorList>
            <person name="Kato S."/>
            <person name="Ohkuma M."/>
        </authorList>
    </citation>
    <scope>NUCLEOTIDE SEQUENCE [LARGE SCALE GENOMIC DNA]</scope>
    <source>
        <strain evidence="2 3">MIZ03</strain>
    </source>
</reference>
<dbReference type="Gene3D" id="1.20.120.520">
    <property type="entry name" value="nmb1532 protein domain like"/>
    <property type="match status" value="1"/>
</dbReference>
<dbReference type="EMBL" id="AP024238">
    <property type="protein sequence ID" value="BCO27766.1"/>
    <property type="molecule type" value="Genomic_DNA"/>
</dbReference>
<evidence type="ECO:0000313" key="2">
    <source>
        <dbReference type="EMBL" id="BCO27766.1"/>
    </source>
</evidence>
<proteinExistence type="predicted"/>
<evidence type="ECO:0000313" key="3">
    <source>
        <dbReference type="Proteomes" id="UP000824366"/>
    </source>
</evidence>
<organism evidence="2 3">
    <name type="scientific">Rhodoferax lithotrophicus</name>
    <dbReference type="NCBI Taxonomy" id="2798804"/>
    <lineage>
        <taxon>Bacteria</taxon>
        <taxon>Pseudomonadati</taxon>
        <taxon>Pseudomonadota</taxon>
        <taxon>Betaproteobacteria</taxon>
        <taxon>Burkholderiales</taxon>
        <taxon>Comamonadaceae</taxon>
        <taxon>Rhodoferax</taxon>
    </lineage>
</organism>
<sequence length="161" mass="17920">MHLLMGDSVSDTELPLVQCTLKGSCMNIDKFKRQHVEIIGCIAALRKASQAGIRENAEEIARLIISMSSIIKLHLAVEDQVLYPALRNGNNAVLARMGTKFQNEMGTIATAYMVFAERWNHADKVSRDPDGFRSDANSVLKTVHARMQKEDSVFYPAIEAL</sequence>
<dbReference type="InterPro" id="IPR012312">
    <property type="entry name" value="Hemerythrin-like"/>
</dbReference>
<evidence type="ECO:0000259" key="1">
    <source>
        <dbReference type="Pfam" id="PF01814"/>
    </source>
</evidence>
<accession>A0ABN6DA79</accession>
<dbReference type="Pfam" id="PF01814">
    <property type="entry name" value="Hemerythrin"/>
    <property type="match status" value="1"/>
</dbReference>
<protein>
    <recommendedName>
        <fullName evidence="1">Hemerythrin-like domain-containing protein</fullName>
    </recommendedName>
</protein>
<feature type="domain" description="Hemerythrin-like" evidence="1">
    <location>
        <begin position="28"/>
        <end position="158"/>
    </location>
</feature>
<name>A0ABN6DA79_9BURK</name>
<keyword evidence="3" id="KW-1185">Reference proteome</keyword>
<dbReference type="Proteomes" id="UP000824366">
    <property type="component" value="Chromosome"/>
</dbReference>